<dbReference type="Pfam" id="PF18291">
    <property type="entry name" value="HU-HIG"/>
    <property type="match status" value="1"/>
</dbReference>
<dbReference type="InterPro" id="IPR005902">
    <property type="entry name" value="HU_DNA-bd_put"/>
</dbReference>
<evidence type="ECO:0000256" key="1">
    <source>
        <dbReference type="ARBA" id="ARBA00023125"/>
    </source>
</evidence>
<name>A0A4Z1BK17_9FLAO</name>
<dbReference type="Proteomes" id="UP000297998">
    <property type="component" value="Unassembled WGS sequence"/>
</dbReference>
<dbReference type="RefSeq" id="WP_135835123.1">
    <property type="nucleotide sequence ID" value="NZ_CAUQWU010000003.1"/>
</dbReference>
<evidence type="ECO:0000313" key="3">
    <source>
        <dbReference type="EMBL" id="TGN27937.1"/>
    </source>
</evidence>
<gene>
    <name evidence="3" type="ORF">E4J94_06925</name>
</gene>
<dbReference type="NCBIfam" id="TIGR01201">
    <property type="entry name" value="HU_rel"/>
    <property type="match status" value="1"/>
</dbReference>
<dbReference type="SUPFAM" id="SSF47729">
    <property type="entry name" value="IHF-like DNA-binding proteins"/>
    <property type="match status" value="1"/>
</dbReference>
<evidence type="ECO:0000259" key="2">
    <source>
        <dbReference type="Pfam" id="PF18291"/>
    </source>
</evidence>
<dbReference type="Gene3D" id="4.10.520.10">
    <property type="entry name" value="IHF-like DNA-binding proteins"/>
    <property type="match status" value="1"/>
</dbReference>
<reference evidence="3 4" key="1">
    <citation type="submission" date="2019-03" db="EMBL/GenBank/DDBJ databases">
        <title>Empedobacter tilapiae sp. nov., isolated from an intestine of Nile tilapia Oreochromis niloticus.</title>
        <authorList>
            <person name="Kim Y.-O."/>
            <person name="Yoon J.-H."/>
        </authorList>
    </citation>
    <scope>NUCLEOTIDE SEQUENCE [LARGE SCALE GENOMIC DNA]</scope>
    <source>
        <strain evidence="3 4">MRS2</strain>
    </source>
</reference>
<protein>
    <submittedName>
        <fullName evidence="3">DNA-binding protein</fullName>
    </submittedName>
</protein>
<keyword evidence="1 3" id="KW-0238">DNA-binding</keyword>
<sequence>MSIKYTVVERGQPGVTGGGTKKWYAQVKTDGELSIDQLVEEIEKFSALSEADIRGVIIALENVIQKQLANGKIIRLDKLGSFYPSLSSGPSATENEFHTGLIKGAKVNYRPGKRINDALKVVSFIKVKQ</sequence>
<dbReference type="InterPro" id="IPR010992">
    <property type="entry name" value="IHF-like_DNA-bd_dom_sf"/>
</dbReference>
<organism evidence="3 4">
    <name type="scientific">Empedobacter tilapiae</name>
    <dbReference type="NCBI Taxonomy" id="2491114"/>
    <lineage>
        <taxon>Bacteria</taxon>
        <taxon>Pseudomonadati</taxon>
        <taxon>Bacteroidota</taxon>
        <taxon>Flavobacteriia</taxon>
        <taxon>Flavobacteriales</taxon>
        <taxon>Weeksellaceae</taxon>
        <taxon>Empedobacter</taxon>
    </lineage>
</organism>
<dbReference type="EMBL" id="SRPE01000004">
    <property type="protein sequence ID" value="TGN27937.1"/>
    <property type="molecule type" value="Genomic_DNA"/>
</dbReference>
<dbReference type="OrthoDB" id="9809801at2"/>
<evidence type="ECO:0000313" key="4">
    <source>
        <dbReference type="Proteomes" id="UP000297998"/>
    </source>
</evidence>
<dbReference type="GO" id="GO:0003677">
    <property type="term" value="F:DNA binding"/>
    <property type="evidence" value="ECO:0007669"/>
    <property type="project" value="UniProtKB-KW"/>
</dbReference>
<feature type="domain" description="HU" evidence="2">
    <location>
        <begin position="1"/>
        <end position="125"/>
    </location>
</feature>
<proteinExistence type="predicted"/>
<comment type="caution">
    <text evidence="3">The sequence shown here is derived from an EMBL/GenBank/DDBJ whole genome shotgun (WGS) entry which is preliminary data.</text>
</comment>
<keyword evidence="4" id="KW-1185">Reference proteome</keyword>
<dbReference type="AlphaFoldDB" id="A0A4Z1BK17"/>
<dbReference type="InterPro" id="IPR041607">
    <property type="entry name" value="HU-HIG"/>
</dbReference>
<accession>A0A4Z1BK17</accession>